<feature type="transmembrane region" description="Helical" evidence="8">
    <location>
        <begin position="39"/>
        <end position="63"/>
    </location>
</feature>
<feature type="transmembrane region" description="Helical" evidence="8">
    <location>
        <begin position="83"/>
        <end position="110"/>
    </location>
</feature>
<organism evidence="11 12">
    <name type="scientific">Modicisalibacter luteus</name>
    <dbReference type="NCBI Taxonomy" id="453962"/>
    <lineage>
        <taxon>Bacteria</taxon>
        <taxon>Pseudomonadati</taxon>
        <taxon>Pseudomonadota</taxon>
        <taxon>Gammaproteobacteria</taxon>
        <taxon>Oceanospirillales</taxon>
        <taxon>Halomonadaceae</taxon>
        <taxon>Modicisalibacter</taxon>
    </lineage>
</organism>
<keyword evidence="7 8" id="KW-0472">Membrane</keyword>
<comment type="subcellular location">
    <subcellularLocation>
        <location evidence="1">Cell inner membrane</location>
        <topology evidence="1">Multi-pass membrane protein</topology>
    </subcellularLocation>
    <subcellularLocation>
        <location evidence="8">Cell membrane</location>
        <topology evidence="8">Multi-pass membrane protein</topology>
    </subcellularLocation>
</comment>
<feature type="transmembrane region" description="Helical" evidence="8">
    <location>
        <begin position="270"/>
        <end position="289"/>
    </location>
</feature>
<keyword evidence="5 8" id="KW-0812">Transmembrane</keyword>
<feature type="transmembrane region" description="Helical" evidence="8">
    <location>
        <begin position="169"/>
        <end position="189"/>
    </location>
</feature>
<gene>
    <name evidence="11" type="ORF">ACFOEI_21245</name>
</gene>
<feature type="transmembrane region" description="Helical" evidence="8">
    <location>
        <begin position="360"/>
        <end position="384"/>
    </location>
</feature>
<evidence type="ECO:0000256" key="7">
    <source>
        <dbReference type="ARBA" id="ARBA00023136"/>
    </source>
</evidence>
<evidence type="ECO:0000313" key="12">
    <source>
        <dbReference type="Proteomes" id="UP001595640"/>
    </source>
</evidence>
<dbReference type="PROSITE" id="PS50928">
    <property type="entry name" value="ABC_TM1"/>
    <property type="match status" value="2"/>
</dbReference>
<dbReference type="Proteomes" id="UP001595640">
    <property type="component" value="Unassembled WGS sequence"/>
</dbReference>
<evidence type="ECO:0000313" key="11">
    <source>
        <dbReference type="EMBL" id="MFC3294557.1"/>
    </source>
</evidence>
<dbReference type="CDD" id="cd06261">
    <property type="entry name" value="TM_PBP2"/>
    <property type="match status" value="2"/>
</dbReference>
<feature type="region of interest" description="Disordered" evidence="9">
    <location>
        <begin position="1"/>
        <end position="21"/>
    </location>
</feature>
<dbReference type="SUPFAM" id="SSF161098">
    <property type="entry name" value="MetI-like"/>
    <property type="match status" value="2"/>
</dbReference>
<feature type="transmembrane region" description="Helical" evidence="8">
    <location>
        <begin position="396"/>
        <end position="420"/>
    </location>
</feature>
<dbReference type="InterPro" id="IPR035906">
    <property type="entry name" value="MetI-like_sf"/>
</dbReference>
<dbReference type="PANTHER" id="PTHR43357:SF3">
    <property type="entry name" value="FE(3+)-TRANSPORT SYSTEM PERMEASE PROTEIN FBPB 2"/>
    <property type="match status" value="1"/>
</dbReference>
<feature type="transmembrane region" description="Helical" evidence="8">
    <location>
        <begin position="503"/>
        <end position="526"/>
    </location>
</feature>
<keyword evidence="4" id="KW-0997">Cell inner membrane</keyword>
<evidence type="ECO:0000259" key="10">
    <source>
        <dbReference type="PROSITE" id="PS50928"/>
    </source>
</evidence>
<feature type="transmembrane region" description="Helical" evidence="8">
    <location>
        <begin position="319"/>
        <end position="340"/>
    </location>
</feature>
<evidence type="ECO:0000256" key="3">
    <source>
        <dbReference type="ARBA" id="ARBA00022475"/>
    </source>
</evidence>
<dbReference type="InterPro" id="IPR000515">
    <property type="entry name" value="MetI-like"/>
</dbReference>
<proteinExistence type="inferred from homology"/>
<feature type="transmembrane region" description="Helical" evidence="8">
    <location>
        <begin position="216"/>
        <end position="238"/>
    </location>
</feature>
<evidence type="ECO:0000256" key="9">
    <source>
        <dbReference type="SAM" id="MobiDB-lite"/>
    </source>
</evidence>
<dbReference type="PANTHER" id="PTHR43357">
    <property type="entry name" value="INNER MEMBRANE ABC TRANSPORTER PERMEASE PROTEIN YDCV"/>
    <property type="match status" value="1"/>
</dbReference>
<feature type="domain" description="ABC transmembrane type-1" evidence="10">
    <location>
        <begin position="361"/>
        <end position="567"/>
    </location>
</feature>
<protein>
    <submittedName>
        <fullName evidence="11">ABC transporter permease</fullName>
    </submittedName>
</protein>
<name>A0ABV7M6I8_9GAMM</name>
<keyword evidence="3" id="KW-1003">Cell membrane</keyword>
<feature type="transmembrane region" description="Helical" evidence="8">
    <location>
        <begin position="546"/>
        <end position="567"/>
    </location>
</feature>
<dbReference type="Gene3D" id="1.10.3720.10">
    <property type="entry name" value="MetI-like"/>
    <property type="match status" value="2"/>
</dbReference>
<comment type="caution">
    <text evidence="11">The sequence shown here is derived from an EMBL/GenBank/DDBJ whole genome shotgun (WGS) entry which is preliminary data.</text>
</comment>
<evidence type="ECO:0000256" key="1">
    <source>
        <dbReference type="ARBA" id="ARBA00004429"/>
    </source>
</evidence>
<evidence type="ECO:0000256" key="8">
    <source>
        <dbReference type="RuleBase" id="RU363032"/>
    </source>
</evidence>
<accession>A0ABV7M6I8</accession>
<feature type="domain" description="ABC transmembrane type-1" evidence="10">
    <location>
        <begin position="84"/>
        <end position="291"/>
    </location>
</feature>
<reference evidence="12" key="1">
    <citation type="journal article" date="2019" name="Int. J. Syst. Evol. Microbiol.">
        <title>The Global Catalogue of Microorganisms (GCM) 10K type strain sequencing project: providing services to taxonomists for standard genome sequencing and annotation.</title>
        <authorList>
            <consortium name="The Broad Institute Genomics Platform"/>
            <consortium name="The Broad Institute Genome Sequencing Center for Infectious Disease"/>
            <person name="Wu L."/>
            <person name="Ma J."/>
        </authorList>
    </citation>
    <scope>NUCLEOTIDE SEQUENCE [LARGE SCALE GENOMIC DNA]</scope>
    <source>
        <strain evidence="12">KCTC 12847</strain>
    </source>
</reference>
<evidence type="ECO:0000256" key="6">
    <source>
        <dbReference type="ARBA" id="ARBA00022989"/>
    </source>
</evidence>
<evidence type="ECO:0000256" key="2">
    <source>
        <dbReference type="ARBA" id="ARBA00022448"/>
    </source>
</evidence>
<dbReference type="EMBL" id="JBHRUH010000050">
    <property type="protein sequence ID" value="MFC3294557.1"/>
    <property type="molecule type" value="Genomic_DNA"/>
</dbReference>
<feature type="transmembrane region" description="Helical" evidence="8">
    <location>
        <begin position="122"/>
        <end position="140"/>
    </location>
</feature>
<dbReference type="Pfam" id="PF00528">
    <property type="entry name" value="BPD_transp_1"/>
    <property type="match status" value="1"/>
</dbReference>
<keyword evidence="2 8" id="KW-0813">Transport</keyword>
<keyword evidence="12" id="KW-1185">Reference proteome</keyword>
<comment type="similarity">
    <text evidence="8">Belongs to the binding-protein-dependent transport system permease family.</text>
</comment>
<evidence type="ECO:0000256" key="4">
    <source>
        <dbReference type="ARBA" id="ARBA00022519"/>
    </source>
</evidence>
<sequence>MIRRGRASRPGQTSSLAKESRVPLSATIRSAVPRNRRRLAPWTLLTLAIALAVAVPVLVVLAHVLMPSREVWAHLADTVLGRYLVNTLVLALGVGLGTAVIGTGTAWLVAMCRFPGRRLFEWALLLPLAMPTYVIAYAYTDFLQYSGPLQSELRALFGWEYDDYAFPDIRSLGGAVVLITLVLYPYVYLLARASFLEQSVCVLDVGRTLGRGPWRLFPTIAVPLARPAIVGGVSLVLMETLNEFGAVQYFGVDTFTTGIYRTWFGMGEQVAAAQLAACLLLFVMLAVLLERASRGKRRYFHTTGRYRQLPEFRLHGARAWAAMAACSLPVLVGFVIPGAILADMAYEQGDSVLGARFLEFVGNSLTLATLAAGVAVCLAVALSYGVRLHPGRVPRLATRIAAMGYAVPGSVVAVGILIPFTWLDLQLNAWLDTWFGTRPGLLLSGSAFILVYAYVVRFLAVSFNTVEASLSKVTPSMDAAARTLGQSAGGTLRRVHTPLMRGSLLAAALLVFVDVMKELPATVILRPFNFDTLAVRAHNLAADERLAEAAASSLTIVLVGVIPVILLSRAIRRSRPGAEGEYKRL</sequence>
<keyword evidence="6 8" id="KW-1133">Transmembrane helix</keyword>
<dbReference type="RefSeq" id="WP_083933074.1">
    <property type="nucleotide sequence ID" value="NZ_BMXD01000004.1"/>
</dbReference>
<evidence type="ECO:0000256" key="5">
    <source>
        <dbReference type="ARBA" id="ARBA00022692"/>
    </source>
</evidence>
<feature type="transmembrane region" description="Helical" evidence="8">
    <location>
        <begin position="440"/>
        <end position="460"/>
    </location>
</feature>